<feature type="transmembrane region" description="Helical" evidence="1">
    <location>
        <begin position="192"/>
        <end position="210"/>
    </location>
</feature>
<gene>
    <name evidence="2" type="ORF">HK097_003891</name>
</gene>
<keyword evidence="1" id="KW-0472">Membrane</keyword>
<feature type="transmembrane region" description="Helical" evidence="1">
    <location>
        <begin position="33"/>
        <end position="54"/>
    </location>
</feature>
<sequence length="255" mass="27858">MDTFNPLLRTVMKNTTNLTVPTYTYHHTRVESLWIATFLSIFLWTASLLAYFLYTTIRLSLPTALERARQGRGVVGAAATRVEDAAERLFGDGGADGAVRGDGAAVVPVTGADEEVVATGDGELLVRDVDEREGWFESLNRASQAARTTTLLLLTLATLASIPIEYHCVVDDRHAPYCTTCLTNAATVPVTSLAWTFFAVGLTWFLLELLRPSQNVSTAATHRLLMTLFGQPLVAVALGLAIVRWNKLKTNECKI</sequence>
<feature type="transmembrane region" description="Helical" evidence="1">
    <location>
        <begin position="222"/>
        <end position="242"/>
    </location>
</feature>
<evidence type="ECO:0000313" key="2">
    <source>
        <dbReference type="EMBL" id="KAJ3036232.1"/>
    </source>
</evidence>
<proteinExistence type="predicted"/>
<keyword evidence="3" id="KW-1185">Reference proteome</keyword>
<dbReference type="EMBL" id="JADGJD010001960">
    <property type="protein sequence ID" value="KAJ3036232.1"/>
    <property type="molecule type" value="Genomic_DNA"/>
</dbReference>
<keyword evidence="1" id="KW-0812">Transmembrane</keyword>
<accession>A0AAD5S3J2</accession>
<organism evidence="2 3">
    <name type="scientific">Rhizophlyctis rosea</name>
    <dbReference type="NCBI Taxonomy" id="64517"/>
    <lineage>
        <taxon>Eukaryota</taxon>
        <taxon>Fungi</taxon>
        <taxon>Fungi incertae sedis</taxon>
        <taxon>Chytridiomycota</taxon>
        <taxon>Chytridiomycota incertae sedis</taxon>
        <taxon>Chytridiomycetes</taxon>
        <taxon>Rhizophlyctidales</taxon>
        <taxon>Rhizophlyctidaceae</taxon>
        <taxon>Rhizophlyctis</taxon>
    </lineage>
</organism>
<reference evidence="2" key="1">
    <citation type="submission" date="2020-05" db="EMBL/GenBank/DDBJ databases">
        <title>Phylogenomic resolution of chytrid fungi.</title>
        <authorList>
            <person name="Stajich J.E."/>
            <person name="Amses K."/>
            <person name="Simmons R."/>
            <person name="Seto K."/>
            <person name="Myers J."/>
            <person name="Bonds A."/>
            <person name="Quandt C.A."/>
            <person name="Barry K."/>
            <person name="Liu P."/>
            <person name="Grigoriev I."/>
            <person name="Longcore J.E."/>
            <person name="James T.Y."/>
        </authorList>
    </citation>
    <scope>NUCLEOTIDE SEQUENCE</scope>
    <source>
        <strain evidence="2">JEL0318</strain>
    </source>
</reference>
<dbReference type="AlphaFoldDB" id="A0AAD5S3J2"/>
<dbReference type="Proteomes" id="UP001212841">
    <property type="component" value="Unassembled WGS sequence"/>
</dbReference>
<evidence type="ECO:0000256" key="1">
    <source>
        <dbReference type="SAM" id="Phobius"/>
    </source>
</evidence>
<evidence type="ECO:0000313" key="3">
    <source>
        <dbReference type="Proteomes" id="UP001212841"/>
    </source>
</evidence>
<protein>
    <submittedName>
        <fullName evidence="2">Uncharacterized protein</fullName>
    </submittedName>
</protein>
<name>A0AAD5S3J2_9FUNG</name>
<keyword evidence="1" id="KW-1133">Transmembrane helix</keyword>
<comment type="caution">
    <text evidence="2">The sequence shown here is derived from an EMBL/GenBank/DDBJ whole genome shotgun (WGS) entry which is preliminary data.</text>
</comment>